<accession>A0A4Q2IQN2</accession>
<dbReference type="PANTHER" id="PTHR30250:SF11">
    <property type="entry name" value="O-ANTIGEN TRANSPORTER-RELATED"/>
    <property type="match status" value="1"/>
</dbReference>
<dbReference type="AlphaFoldDB" id="A0A4Q2IQN2"/>
<evidence type="ECO:0000256" key="3">
    <source>
        <dbReference type="ARBA" id="ARBA00022692"/>
    </source>
</evidence>
<keyword evidence="2" id="KW-1003">Cell membrane</keyword>
<dbReference type="GO" id="GO:0005886">
    <property type="term" value="C:plasma membrane"/>
    <property type="evidence" value="ECO:0007669"/>
    <property type="project" value="UniProtKB-SubCell"/>
</dbReference>
<dbReference type="InterPro" id="IPR050833">
    <property type="entry name" value="Poly_Biosynth_Transport"/>
</dbReference>
<comment type="subcellular location">
    <subcellularLocation>
        <location evidence="1">Cell membrane</location>
        <topology evidence="1">Multi-pass membrane protein</topology>
    </subcellularLocation>
</comment>
<keyword evidence="4" id="KW-1133">Transmembrane helix</keyword>
<dbReference type="RefSeq" id="WP_129342857.1">
    <property type="nucleotide sequence ID" value="NZ_JACIDD010000003.1"/>
</dbReference>
<keyword evidence="7" id="KW-1185">Reference proteome</keyword>
<evidence type="ECO:0000313" key="6">
    <source>
        <dbReference type="EMBL" id="RXZ30397.1"/>
    </source>
</evidence>
<keyword evidence="5" id="KW-0472">Membrane</keyword>
<proteinExistence type="predicted"/>
<name>A0A4Q2IQN2_9SPHN</name>
<dbReference type="Proteomes" id="UP000292347">
    <property type="component" value="Unassembled WGS sequence"/>
</dbReference>
<comment type="caution">
    <text evidence="6">The sequence shown here is derived from an EMBL/GenBank/DDBJ whole genome shotgun (WGS) entry which is preliminary data.</text>
</comment>
<dbReference type="EMBL" id="SDPT01000003">
    <property type="protein sequence ID" value="RXZ30397.1"/>
    <property type="molecule type" value="Genomic_DNA"/>
</dbReference>
<evidence type="ECO:0000256" key="2">
    <source>
        <dbReference type="ARBA" id="ARBA00022475"/>
    </source>
</evidence>
<dbReference type="PANTHER" id="PTHR30250">
    <property type="entry name" value="PST FAMILY PREDICTED COLANIC ACID TRANSPORTER"/>
    <property type="match status" value="1"/>
</dbReference>
<sequence length="510" mass="54600">MNRADGLTTSSSDDDIAALAKGGRTNVFGFVLRLLARLPFLFIAGRVYGPETVGRFALAVLVVELAALLATLGLKRGLAQALSSTDRPHVHVVWDAMVVAFVVSVAASAVLFVFPQIMYPNSHILGFERLLPLIVFAIAWSDVSLAALAYRLNVKAAVTARAVVEPWTISIAAWVLSYVSTRDGLILSYVLSMAAALVASLVPFIRSYGLPRGWTPQLRPMLALARRNMPLAGADAIEWGTRNVDRFILGVMFPPAVVGIYYMAQQVSSLPQKLKTSFDPVLGPVITKSLAEGDKAAVARQVLQVGFWIMAAQAALALAGSIPAEGVMGIVGPQFVSGAGALSFLLVAEVLAATGAVSEAALVYVARHRNLMLSIGLLTFQVLLSFALVLLMRRLGFPEPWQAAGPAVALAVSLACGSWLKSRLLARILDHRVAEIRRPFVAAILAASGVGSVIMLLPPHLEWAEMLFGIPAILLTYGFVLWRWAFGPADRALFHKAPVTATIPTEKHKS</sequence>
<reference evidence="6 7" key="1">
    <citation type="submission" date="2019-01" db="EMBL/GenBank/DDBJ databases">
        <title>Sphingomonas mucosissima sp. nov. and Sphingomonas desiccabilis sp. nov., from biological soil crusts in the Colorado Plateau, USA.</title>
        <authorList>
            <person name="Zhu D."/>
        </authorList>
    </citation>
    <scope>NUCLEOTIDE SEQUENCE [LARGE SCALE GENOMIC DNA]</scope>
    <source>
        <strain evidence="6 7">CP1D</strain>
    </source>
</reference>
<evidence type="ECO:0000256" key="4">
    <source>
        <dbReference type="ARBA" id="ARBA00022989"/>
    </source>
</evidence>
<protein>
    <submittedName>
        <fullName evidence="6">Lipopolysaccharide biosynthesis protein</fullName>
    </submittedName>
</protein>
<evidence type="ECO:0000313" key="7">
    <source>
        <dbReference type="Proteomes" id="UP000292347"/>
    </source>
</evidence>
<evidence type="ECO:0000256" key="5">
    <source>
        <dbReference type="ARBA" id="ARBA00023136"/>
    </source>
</evidence>
<keyword evidence="3" id="KW-0812">Transmembrane</keyword>
<gene>
    <name evidence="6" type="ORF">EO081_14465</name>
</gene>
<organism evidence="6 7">
    <name type="scientific">Sphingomonas desiccabilis</name>
    <dbReference type="NCBI Taxonomy" id="429134"/>
    <lineage>
        <taxon>Bacteria</taxon>
        <taxon>Pseudomonadati</taxon>
        <taxon>Pseudomonadota</taxon>
        <taxon>Alphaproteobacteria</taxon>
        <taxon>Sphingomonadales</taxon>
        <taxon>Sphingomonadaceae</taxon>
        <taxon>Sphingomonas</taxon>
    </lineage>
</organism>
<dbReference type="Pfam" id="PF13440">
    <property type="entry name" value="Polysacc_synt_3"/>
    <property type="match status" value="1"/>
</dbReference>
<dbReference type="OrthoDB" id="7388052at2"/>
<evidence type="ECO:0000256" key="1">
    <source>
        <dbReference type="ARBA" id="ARBA00004651"/>
    </source>
</evidence>